<evidence type="ECO:0000256" key="1">
    <source>
        <dbReference type="SAM" id="Phobius"/>
    </source>
</evidence>
<name>A0A9N7VAZ0_PLEPL</name>
<keyword evidence="1" id="KW-1133">Transmembrane helix</keyword>
<organism evidence="2 3">
    <name type="scientific">Pleuronectes platessa</name>
    <name type="common">European plaice</name>
    <dbReference type="NCBI Taxonomy" id="8262"/>
    <lineage>
        <taxon>Eukaryota</taxon>
        <taxon>Metazoa</taxon>
        <taxon>Chordata</taxon>
        <taxon>Craniata</taxon>
        <taxon>Vertebrata</taxon>
        <taxon>Euteleostomi</taxon>
        <taxon>Actinopterygii</taxon>
        <taxon>Neopterygii</taxon>
        <taxon>Teleostei</taxon>
        <taxon>Neoteleostei</taxon>
        <taxon>Acanthomorphata</taxon>
        <taxon>Carangaria</taxon>
        <taxon>Pleuronectiformes</taxon>
        <taxon>Pleuronectoidei</taxon>
        <taxon>Pleuronectidae</taxon>
        <taxon>Pleuronectes</taxon>
    </lineage>
</organism>
<protein>
    <recommendedName>
        <fullName evidence="4">Small integral membrane protein 6</fullName>
    </recommendedName>
</protein>
<reference evidence="2" key="1">
    <citation type="submission" date="2020-03" db="EMBL/GenBank/DDBJ databases">
        <authorList>
            <person name="Weist P."/>
        </authorList>
    </citation>
    <scope>NUCLEOTIDE SEQUENCE</scope>
</reference>
<keyword evidence="1" id="KW-0472">Membrane</keyword>
<gene>
    <name evidence="2" type="ORF">PLEPLA_LOCUS36722</name>
</gene>
<comment type="caution">
    <text evidence="2">The sequence shown here is derived from an EMBL/GenBank/DDBJ whole genome shotgun (WGS) entry which is preliminary data.</text>
</comment>
<accession>A0A9N7VAZ0</accession>
<proteinExistence type="predicted"/>
<keyword evidence="3" id="KW-1185">Reference proteome</keyword>
<evidence type="ECO:0000313" key="3">
    <source>
        <dbReference type="Proteomes" id="UP001153269"/>
    </source>
</evidence>
<evidence type="ECO:0008006" key="4">
    <source>
        <dbReference type="Google" id="ProtNLM"/>
    </source>
</evidence>
<feature type="transmembrane region" description="Helical" evidence="1">
    <location>
        <begin position="32"/>
        <end position="60"/>
    </location>
</feature>
<dbReference type="EMBL" id="CADEAL010003998">
    <property type="protein sequence ID" value="CAB1449046.1"/>
    <property type="molecule type" value="Genomic_DNA"/>
</dbReference>
<sequence>MAVHSVSELENPTESPEEWVEWFLHRVNQEPWALGGVVVIGFFVLGILSLVVFALVYGCCCSSTEENQKKRKPKKDGVI</sequence>
<keyword evidence="1" id="KW-0812">Transmembrane</keyword>
<dbReference type="AlphaFoldDB" id="A0A9N7VAZ0"/>
<evidence type="ECO:0000313" key="2">
    <source>
        <dbReference type="EMBL" id="CAB1449046.1"/>
    </source>
</evidence>
<dbReference type="Proteomes" id="UP001153269">
    <property type="component" value="Unassembled WGS sequence"/>
</dbReference>